<reference evidence="1 2" key="1">
    <citation type="submission" date="2020-08" db="EMBL/GenBank/DDBJ databases">
        <title>Pseudomonas sp. nov.</title>
        <authorList>
            <person name="Gieschler S."/>
            <person name="Fiedler G."/>
            <person name="Brinks E."/>
            <person name="Boehnlein C."/>
            <person name="Franz C.M.A.P."/>
            <person name="Kabisch J."/>
        </authorList>
    </citation>
    <scope>NUCLEOTIDE SEQUENCE [LARGE SCALE GENOMIC DNA]</scope>
    <source>
        <strain evidence="1 2">MBT-1</strain>
    </source>
</reference>
<evidence type="ECO:0000313" key="2">
    <source>
        <dbReference type="Proteomes" id="UP000526003"/>
    </source>
</evidence>
<dbReference type="EMBL" id="JACMYG010000004">
    <property type="protein sequence ID" value="MBC2689324.1"/>
    <property type="molecule type" value="Genomic_DNA"/>
</dbReference>
<accession>A0A7X1GBF7</accession>
<protein>
    <submittedName>
        <fullName evidence="1">Uncharacterized protein</fullName>
    </submittedName>
</protein>
<keyword evidence="2" id="KW-1185">Reference proteome</keyword>
<dbReference type="RefSeq" id="WP_166591241.1">
    <property type="nucleotide sequence ID" value="NZ_CP090311.1"/>
</dbReference>
<sequence>MSRSLGLREERVQVARLLLHISGWLVAQRGGLDPRHGRQPRRALADCD</sequence>
<dbReference type="Proteomes" id="UP000526003">
    <property type="component" value="Unassembled WGS sequence"/>
</dbReference>
<evidence type="ECO:0000313" key="1">
    <source>
        <dbReference type="EMBL" id="MBC2689324.1"/>
    </source>
</evidence>
<organism evidence="1 2">
    <name type="scientific">Pseudomonas kielensis</name>
    <dbReference type="NCBI Taxonomy" id="2762577"/>
    <lineage>
        <taxon>Bacteria</taxon>
        <taxon>Pseudomonadati</taxon>
        <taxon>Pseudomonadota</taxon>
        <taxon>Gammaproteobacteria</taxon>
        <taxon>Pseudomonadales</taxon>
        <taxon>Pseudomonadaceae</taxon>
        <taxon>Pseudomonas</taxon>
    </lineage>
</organism>
<dbReference type="AlphaFoldDB" id="A0A7X1GBF7"/>
<proteinExistence type="predicted"/>
<comment type="caution">
    <text evidence="1">The sequence shown here is derived from an EMBL/GenBank/DDBJ whole genome shotgun (WGS) entry which is preliminary data.</text>
</comment>
<gene>
    <name evidence="1" type="ORF">H7995_05860</name>
</gene>
<name>A0A7X1GBF7_9PSED</name>